<reference evidence="2 3" key="1">
    <citation type="submission" date="2021-03" db="EMBL/GenBank/DDBJ databases">
        <title>Genomic Encyclopedia of Type Strains, Phase IV (KMG-IV): sequencing the most valuable type-strain genomes for metagenomic binning, comparative biology and taxonomic classification.</title>
        <authorList>
            <person name="Goeker M."/>
        </authorList>
    </citation>
    <scope>NUCLEOTIDE SEQUENCE [LARGE SCALE GENOMIC DNA]</scope>
    <source>
        <strain evidence="2 3">DSM 1289</strain>
    </source>
</reference>
<organism evidence="2 3">
    <name type="scientific">Metaclostridioides mangenotii</name>
    <dbReference type="NCBI Taxonomy" id="1540"/>
    <lineage>
        <taxon>Bacteria</taxon>
        <taxon>Bacillati</taxon>
        <taxon>Bacillota</taxon>
        <taxon>Clostridia</taxon>
        <taxon>Peptostreptococcales</taxon>
        <taxon>Peptostreptococcaceae</taxon>
        <taxon>Metaclostridioides</taxon>
    </lineage>
</organism>
<dbReference type="RefSeq" id="WP_209455959.1">
    <property type="nucleotide sequence ID" value="NZ_BAAACS010000017.1"/>
</dbReference>
<keyword evidence="3" id="KW-1185">Reference proteome</keyword>
<comment type="caution">
    <text evidence="2">The sequence shown here is derived from an EMBL/GenBank/DDBJ whole genome shotgun (WGS) entry which is preliminary data.</text>
</comment>
<protein>
    <submittedName>
        <fullName evidence="2">RinA family phage transcriptional activator</fullName>
    </submittedName>
</protein>
<evidence type="ECO:0000256" key="1">
    <source>
        <dbReference type="SAM" id="Coils"/>
    </source>
</evidence>
<accession>A0ABS4E952</accession>
<proteinExistence type="predicted"/>
<keyword evidence="1" id="KW-0175">Coiled coil</keyword>
<sequence length="150" mass="18120">MDRKELFKSIEGKLFSYKNIDNEIKALELEIEDVKNEYRGCKSIVYEEKVNNSLAKSSSIENEVIAKERKIEHLEYTMRKKEIERKKISNALETLDKQENEFFEYFYLPERKPSFVSISQRMFIDRSQCYRVRDKVVDKFAKMIYPDYEI</sequence>
<evidence type="ECO:0000313" key="3">
    <source>
        <dbReference type="Proteomes" id="UP000767291"/>
    </source>
</evidence>
<dbReference type="NCBIfam" id="TIGR01636">
    <property type="entry name" value="phage_rinA"/>
    <property type="match status" value="1"/>
</dbReference>
<dbReference type="Proteomes" id="UP000767291">
    <property type="component" value="Unassembled WGS sequence"/>
</dbReference>
<name>A0ABS4E952_9FIRM</name>
<gene>
    <name evidence="2" type="ORF">J2Z43_000833</name>
</gene>
<feature type="coiled-coil region" evidence="1">
    <location>
        <begin position="17"/>
        <end position="44"/>
    </location>
</feature>
<dbReference type="InterPro" id="IPR006523">
    <property type="entry name" value="RinA"/>
</dbReference>
<evidence type="ECO:0000313" key="2">
    <source>
        <dbReference type="EMBL" id="MBP1854443.1"/>
    </source>
</evidence>
<dbReference type="EMBL" id="JAGGJX010000001">
    <property type="protein sequence ID" value="MBP1854443.1"/>
    <property type="molecule type" value="Genomic_DNA"/>
</dbReference>